<name>A0A0J8DG61_CLOCY</name>
<evidence type="ECO:0000313" key="11">
    <source>
        <dbReference type="EMBL" id="KMT23158.1"/>
    </source>
</evidence>
<evidence type="ECO:0000256" key="9">
    <source>
        <dbReference type="SAM" id="Phobius"/>
    </source>
</evidence>
<dbReference type="Pfam" id="PF02743">
    <property type="entry name" value="dCache_1"/>
    <property type="match status" value="1"/>
</dbReference>
<keyword evidence="6 9" id="KW-0472">Membrane</keyword>
<dbReference type="SMART" id="SM00283">
    <property type="entry name" value="MA"/>
    <property type="match status" value="1"/>
</dbReference>
<evidence type="ECO:0000256" key="5">
    <source>
        <dbReference type="ARBA" id="ARBA00022989"/>
    </source>
</evidence>
<keyword evidence="12" id="KW-1185">Reference proteome</keyword>
<evidence type="ECO:0000256" key="8">
    <source>
        <dbReference type="PROSITE-ProRule" id="PRU00284"/>
    </source>
</evidence>
<keyword evidence="3" id="KW-0145">Chemotaxis</keyword>
<proteinExistence type="predicted"/>
<gene>
    <name evidence="11" type="primary">mcpC</name>
    <name evidence="11" type="ORF">CLCY_6c00390</name>
</gene>
<dbReference type="AlphaFoldDB" id="A0A0J8DG61"/>
<sequence length="692" mass="76558">MSRKSLFKFKSIKLKLSIVLFLITLVSVTSIGIVISSNIRSQIKKDVIKGKLEEVKGGNKSINLFFDSLYNDINMLSENPIIKSVDNNITKYLDKKGTDGKIPMNPGLVGGVETQIYNIYRNYMDNHPYVTDVFLGTNDGGYVQAAKGDTYDNYDPRKRPWYKQGIESGEIPTKTKAYLWEGANCINVSVVRNIKSPSGKTVGVQAMDVRLDSLTKLVDSIKIGETGYIVLTEADGTILSNPKNPSMNFKNSKDLNINIEKLKKGEAITVESKEGKYIAVNYTSKETGWNYILFLKESEIYSGINSINRIIVLISAIMILLSLVVAFISATKITSPILLISDLLNKTASLDLSIDKKYNKLNEYEDELGLISKAVFNLRNEFRSIINELKNGSETILDYSNGLVNEADNASDAINIISHNVEELAQGSTEQAKRAEDGNDKLIGFSDNIDVAIIETRTIKNYSVKTQEVNCKCIESLNFLSDKFNESSISFKEIKDNISELSQRSISIESIVNTIESIAQQTNLLALNAAIEAARAGEAGKGFAVVADEVRKLSEETEQSTREICKFVDEIQSEIGRAKNSVSKGEEIQNEVEDAVKNAEVDFKTIHGVLIEMMMKLDALILEINSVGEEKEGVIFHINEISTIAQESAASIEEVSANVIIQSNVINSLSKTAESLKGVVDNMELIVSRFKL</sequence>
<evidence type="ECO:0000256" key="4">
    <source>
        <dbReference type="ARBA" id="ARBA00022692"/>
    </source>
</evidence>
<dbReference type="PANTHER" id="PTHR32089">
    <property type="entry name" value="METHYL-ACCEPTING CHEMOTAXIS PROTEIN MCPB"/>
    <property type="match status" value="1"/>
</dbReference>
<evidence type="ECO:0000313" key="12">
    <source>
        <dbReference type="Proteomes" id="UP000036756"/>
    </source>
</evidence>
<dbReference type="GO" id="GO:0006935">
    <property type="term" value="P:chemotaxis"/>
    <property type="evidence" value="ECO:0007669"/>
    <property type="project" value="UniProtKB-KW"/>
</dbReference>
<feature type="transmembrane region" description="Helical" evidence="9">
    <location>
        <begin position="310"/>
        <end position="330"/>
    </location>
</feature>
<evidence type="ECO:0000256" key="6">
    <source>
        <dbReference type="ARBA" id="ARBA00023136"/>
    </source>
</evidence>
<accession>A0A0J8DG61</accession>
<dbReference type="PANTHER" id="PTHR32089:SF112">
    <property type="entry name" value="LYSOZYME-LIKE PROTEIN-RELATED"/>
    <property type="match status" value="1"/>
</dbReference>
<dbReference type="RefSeq" id="WP_048569243.1">
    <property type="nucleotide sequence ID" value="NZ_LFVU01000002.1"/>
</dbReference>
<comment type="caution">
    <text evidence="11">The sequence shown here is derived from an EMBL/GenBank/DDBJ whole genome shotgun (WGS) entry which is preliminary data.</text>
</comment>
<organism evidence="11 12">
    <name type="scientific">Clostridium cylindrosporum DSM 605</name>
    <dbReference type="NCBI Taxonomy" id="1121307"/>
    <lineage>
        <taxon>Bacteria</taxon>
        <taxon>Bacillati</taxon>
        <taxon>Bacillota</taxon>
        <taxon>Clostridia</taxon>
        <taxon>Eubacteriales</taxon>
        <taxon>Clostridiaceae</taxon>
        <taxon>Clostridium</taxon>
    </lineage>
</organism>
<feature type="domain" description="Methyl-accepting transducer" evidence="10">
    <location>
        <begin position="406"/>
        <end position="663"/>
    </location>
</feature>
<dbReference type="GO" id="GO:0007165">
    <property type="term" value="P:signal transduction"/>
    <property type="evidence" value="ECO:0007669"/>
    <property type="project" value="UniProtKB-KW"/>
</dbReference>
<dbReference type="PROSITE" id="PS50111">
    <property type="entry name" value="CHEMOTAXIS_TRANSDUC_2"/>
    <property type="match status" value="1"/>
</dbReference>
<keyword evidence="4 9" id="KW-0812">Transmembrane</keyword>
<keyword evidence="5 9" id="KW-1133">Transmembrane helix</keyword>
<dbReference type="Proteomes" id="UP000036756">
    <property type="component" value="Unassembled WGS sequence"/>
</dbReference>
<dbReference type="EMBL" id="LFVU01000002">
    <property type="protein sequence ID" value="KMT23158.1"/>
    <property type="molecule type" value="Genomic_DNA"/>
</dbReference>
<evidence type="ECO:0000256" key="7">
    <source>
        <dbReference type="ARBA" id="ARBA00023224"/>
    </source>
</evidence>
<evidence type="ECO:0000256" key="2">
    <source>
        <dbReference type="ARBA" id="ARBA00022475"/>
    </source>
</evidence>
<keyword evidence="7 8" id="KW-0807">Transducer</keyword>
<dbReference type="Pfam" id="PF00015">
    <property type="entry name" value="MCPsignal"/>
    <property type="match status" value="1"/>
</dbReference>
<dbReference type="InterPro" id="IPR033479">
    <property type="entry name" value="dCache_1"/>
</dbReference>
<evidence type="ECO:0000256" key="3">
    <source>
        <dbReference type="ARBA" id="ARBA00022500"/>
    </source>
</evidence>
<evidence type="ECO:0000259" key="10">
    <source>
        <dbReference type="PROSITE" id="PS50111"/>
    </source>
</evidence>
<dbReference type="STRING" id="1121307.CLCY_6c00390"/>
<protein>
    <submittedName>
        <fullName evidence="11">Methyl-accepting chemotaxis protein McpC</fullName>
    </submittedName>
</protein>
<comment type="subcellular location">
    <subcellularLocation>
        <location evidence="1">Cell membrane</location>
        <topology evidence="1">Multi-pass membrane protein</topology>
    </subcellularLocation>
</comment>
<keyword evidence="2" id="KW-1003">Cell membrane</keyword>
<dbReference type="GO" id="GO:0005886">
    <property type="term" value="C:plasma membrane"/>
    <property type="evidence" value="ECO:0007669"/>
    <property type="project" value="UniProtKB-SubCell"/>
</dbReference>
<dbReference type="Gene3D" id="3.30.450.20">
    <property type="entry name" value="PAS domain"/>
    <property type="match status" value="2"/>
</dbReference>
<evidence type="ECO:0000256" key="1">
    <source>
        <dbReference type="ARBA" id="ARBA00004651"/>
    </source>
</evidence>
<dbReference type="SUPFAM" id="SSF58104">
    <property type="entry name" value="Methyl-accepting chemotaxis protein (MCP) signaling domain"/>
    <property type="match status" value="1"/>
</dbReference>
<dbReference type="Gene3D" id="1.10.287.950">
    <property type="entry name" value="Methyl-accepting chemotaxis protein"/>
    <property type="match status" value="1"/>
</dbReference>
<reference evidence="11 12" key="1">
    <citation type="submission" date="2015-06" db="EMBL/GenBank/DDBJ databases">
        <title>Draft genome sequence of the purine-degrading Clostridium cylindrosporum HC-1 (DSM 605).</title>
        <authorList>
            <person name="Poehlein A."/>
            <person name="Schiel-Bengelsdorf B."/>
            <person name="Bengelsdorf F."/>
            <person name="Daniel R."/>
            <person name="Duerre P."/>
        </authorList>
    </citation>
    <scope>NUCLEOTIDE SEQUENCE [LARGE SCALE GENOMIC DNA]</scope>
    <source>
        <strain evidence="11 12">DSM 605</strain>
    </source>
</reference>
<dbReference type="CDD" id="cd12912">
    <property type="entry name" value="PDC2_MCP_like"/>
    <property type="match status" value="1"/>
</dbReference>
<dbReference type="InterPro" id="IPR004089">
    <property type="entry name" value="MCPsignal_dom"/>
</dbReference>
<dbReference type="PATRIC" id="fig|1121307.3.peg.2170"/>